<feature type="coiled-coil region" evidence="1">
    <location>
        <begin position="48"/>
        <end position="86"/>
    </location>
</feature>
<feature type="compositionally biased region" description="Low complexity" evidence="2">
    <location>
        <begin position="128"/>
        <end position="172"/>
    </location>
</feature>
<evidence type="ECO:0000256" key="2">
    <source>
        <dbReference type="SAM" id="MobiDB-lite"/>
    </source>
</evidence>
<organism evidence="3 4">
    <name type="scientific">Trichophyton interdigitale (strain MR816)</name>
    <dbReference type="NCBI Taxonomy" id="1215338"/>
    <lineage>
        <taxon>Eukaryota</taxon>
        <taxon>Fungi</taxon>
        <taxon>Dikarya</taxon>
        <taxon>Ascomycota</taxon>
        <taxon>Pezizomycotina</taxon>
        <taxon>Eurotiomycetes</taxon>
        <taxon>Eurotiomycetidae</taxon>
        <taxon>Onygenales</taxon>
        <taxon>Arthrodermataceae</taxon>
        <taxon>Trichophyton</taxon>
    </lineage>
</organism>
<accession>A0A059JD29</accession>
<feature type="compositionally biased region" description="Low complexity" evidence="2">
    <location>
        <begin position="276"/>
        <end position="293"/>
    </location>
</feature>
<name>A0A059JD29_TRIIM</name>
<feature type="compositionally biased region" description="Polar residues" evidence="2">
    <location>
        <begin position="112"/>
        <end position="121"/>
    </location>
</feature>
<dbReference type="EMBL" id="AOKY01000204">
    <property type="protein sequence ID" value="KDB25392.1"/>
    <property type="molecule type" value="Genomic_DNA"/>
</dbReference>
<evidence type="ECO:0000313" key="4">
    <source>
        <dbReference type="Proteomes" id="UP000024533"/>
    </source>
</evidence>
<comment type="caution">
    <text evidence="3">The sequence shown here is derived from an EMBL/GenBank/DDBJ whole genome shotgun (WGS) entry which is preliminary data.</text>
</comment>
<feature type="region of interest" description="Disordered" evidence="2">
    <location>
        <begin position="110"/>
        <end position="172"/>
    </location>
</feature>
<gene>
    <name evidence="3" type="ORF">H109_02754</name>
</gene>
<dbReference type="Proteomes" id="UP000024533">
    <property type="component" value="Unassembled WGS sequence"/>
</dbReference>
<keyword evidence="4" id="KW-1185">Reference proteome</keyword>
<evidence type="ECO:0000313" key="3">
    <source>
        <dbReference type="EMBL" id="KDB25392.1"/>
    </source>
</evidence>
<feature type="region of interest" description="Disordered" evidence="2">
    <location>
        <begin position="259"/>
        <end position="296"/>
    </location>
</feature>
<dbReference type="STRING" id="1215338.A0A059JD29"/>
<dbReference type="AlphaFoldDB" id="A0A059JD29"/>
<keyword evidence="1" id="KW-0175">Coiled coil</keyword>
<protein>
    <submittedName>
        <fullName evidence="3">Uncharacterized protein</fullName>
    </submittedName>
</protein>
<dbReference type="OMA" id="MGPAESN"/>
<proteinExistence type="predicted"/>
<dbReference type="OrthoDB" id="5409998at2759"/>
<feature type="compositionally biased region" description="Polar residues" evidence="2">
    <location>
        <begin position="262"/>
        <end position="275"/>
    </location>
</feature>
<dbReference type="HOGENOM" id="CLU_769452_0_0_1"/>
<evidence type="ECO:0000256" key="1">
    <source>
        <dbReference type="SAM" id="Coils"/>
    </source>
</evidence>
<sequence length="342" mass="36332">MVARRQSCEEALVEMTAMANKTMVATGRWFRNPERYPNELKRHIPAAHEQFQRALDRLQQEIFLAKALLEIDYQDAREKKAELNRAQQGEADAPAALPATSEITDAVPIPSTAPSAVQPTTAPVIDGPLQPTTQSPTLTSTSAPAPVTQPTDTQAQAQPAASSPAIPAMNPITTSPSITTAPVQVALTTTTQPGQPPAVATEGIPDPTVPDMSANVQPITAEPMAHTQSSISHASGSIGSLLPGLETYANAGDEAILDLLPSTGQPNGQANGQSVTQQNNQNNAENRNNTTTENLRRDVVMDDVPESNFDDLFVGSGDFGGDADDLMMNTAETTELDDSWFQ</sequence>
<reference evidence="3 4" key="1">
    <citation type="submission" date="2014-02" db="EMBL/GenBank/DDBJ databases">
        <title>The Genome Sequence of Trichophyton interdigitale MR816.</title>
        <authorList>
            <consortium name="The Broad Institute Genomics Platform"/>
            <person name="Cuomo C.A."/>
            <person name="White T.C."/>
            <person name="Graser Y."/>
            <person name="Martinez-Rossi N."/>
            <person name="Heitman J."/>
            <person name="Young S.K."/>
            <person name="Zeng Q."/>
            <person name="Gargeya S."/>
            <person name="Abouelleil A."/>
            <person name="Alvarado L."/>
            <person name="Chapman S.B."/>
            <person name="Gainer-Dewar J."/>
            <person name="Goldberg J."/>
            <person name="Griggs A."/>
            <person name="Gujja S."/>
            <person name="Hansen M."/>
            <person name="Howarth C."/>
            <person name="Imamovic A."/>
            <person name="Larimer J."/>
            <person name="Martinez D."/>
            <person name="Murphy C."/>
            <person name="Pearson M.D."/>
            <person name="Persinoti G."/>
            <person name="Poon T."/>
            <person name="Priest M."/>
            <person name="Roberts A.D."/>
            <person name="Saif S."/>
            <person name="Shea T.D."/>
            <person name="Sykes S.N."/>
            <person name="Wortman J."/>
            <person name="Nusbaum C."/>
            <person name="Birren B."/>
        </authorList>
    </citation>
    <scope>NUCLEOTIDE SEQUENCE [LARGE SCALE GENOMIC DNA]</scope>
    <source>
        <strain evidence="3 4">MR816</strain>
    </source>
</reference>